<evidence type="ECO:0000313" key="2">
    <source>
        <dbReference type="Proteomes" id="UP000001010"/>
    </source>
</evidence>
<dbReference type="EnsemblBacteria" id="AAM42232">
    <property type="protein sequence ID" value="AAM42232"/>
    <property type="gene ID" value="XCC2960"/>
</dbReference>
<accession>Q8P6K7</accession>
<proteinExistence type="predicted"/>
<protein>
    <submittedName>
        <fullName evidence="1">Uncharacterized protein</fullName>
    </submittedName>
</protein>
<dbReference type="Proteomes" id="UP000001010">
    <property type="component" value="Chromosome"/>
</dbReference>
<organism evidence="1 2">
    <name type="scientific">Xanthomonas campestris pv. campestris (strain ATCC 33913 / DSM 3586 / NCPPB 528 / LMG 568 / P 25)</name>
    <dbReference type="NCBI Taxonomy" id="190485"/>
    <lineage>
        <taxon>Bacteria</taxon>
        <taxon>Pseudomonadati</taxon>
        <taxon>Pseudomonadota</taxon>
        <taxon>Gammaproteobacteria</taxon>
        <taxon>Lysobacterales</taxon>
        <taxon>Lysobacteraceae</taxon>
        <taxon>Xanthomonas</taxon>
    </lineage>
</organism>
<dbReference type="STRING" id="190485.XCC2960"/>
<gene>
    <name evidence="1" type="ordered locus">XCC2960</name>
</gene>
<dbReference type="AlphaFoldDB" id="Q8P6K7"/>
<evidence type="ECO:0000313" key="1">
    <source>
        <dbReference type="EMBL" id="AAM42232.1"/>
    </source>
</evidence>
<keyword evidence="2" id="KW-1185">Reference proteome</keyword>
<sequence length="112" mass="12681">MTPCRNLLSFSGISLERVILIGLAHYRVGRTVRNLVARLENRIRSGGWLFRSIPNIQKSAASREVMQAGQIPIEVTRDCSHVANRSRSWHAIRCQWCAWRAQWISPPGGRGS</sequence>
<dbReference type="EMBL" id="AE008922">
    <property type="protein sequence ID" value="AAM42232.1"/>
    <property type="molecule type" value="Genomic_DNA"/>
</dbReference>
<name>Q8P6K7_XANCP</name>
<reference evidence="1 2" key="1">
    <citation type="journal article" date="2002" name="Nature">
        <title>Comparison of the genomes of two Xanthomonas pathogens with differing host specificities.</title>
        <authorList>
            <person name="da Silva A.C."/>
            <person name="Ferro J.A."/>
            <person name="Reinach F.C."/>
            <person name="Farah C.S."/>
            <person name="Furlan L.R."/>
            <person name="Quaggio R.B."/>
            <person name="Monteiro-Vitorello C.B."/>
            <person name="Van Sluys M.A."/>
            <person name="Almeida N.F."/>
            <person name="Alves L.M."/>
            <person name="do Amaral A.M."/>
            <person name="Bertolini M.C."/>
            <person name="Camargo L.E."/>
            <person name="Camarotte G."/>
            <person name="Cannavan F."/>
            <person name="Cardozo J."/>
            <person name="Chambergo F."/>
            <person name="Ciapina L.P."/>
            <person name="Cicarelli R.M."/>
            <person name="Coutinho L.L."/>
            <person name="Cursino-Santos J.R."/>
            <person name="El-Dorry H."/>
            <person name="Faria J.B."/>
            <person name="Ferreira A.J."/>
            <person name="Ferreira R.C."/>
            <person name="Ferro M.I."/>
            <person name="Formighieri E.F."/>
            <person name="Franco M.C."/>
            <person name="Greggio C.C."/>
            <person name="Gruber A."/>
            <person name="Katsuyama A.M."/>
            <person name="Kishi L.T."/>
            <person name="Leite R.P."/>
            <person name="Lemos E.G."/>
            <person name="Lemos M.V."/>
            <person name="Locali E.C."/>
            <person name="Machado M.A."/>
            <person name="Madeira A.M."/>
            <person name="Martinez-Rossi N.M."/>
            <person name="Martins E.C."/>
            <person name="Meidanis J."/>
            <person name="Menck C.F."/>
            <person name="Miyaki C.Y."/>
            <person name="Moon D.H."/>
            <person name="Moreira L.M."/>
            <person name="Novo M.T."/>
            <person name="Okura V.K."/>
            <person name="Oliveira M.C."/>
            <person name="Oliveira V.R."/>
            <person name="Pereira H.A."/>
            <person name="Rossi A."/>
            <person name="Sena J.A."/>
            <person name="Silva C."/>
            <person name="de Souza R.F."/>
            <person name="Spinola L.A."/>
            <person name="Takita M.A."/>
            <person name="Tamura R.E."/>
            <person name="Teixeira E.C."/>
            <person name="Tezza R.I."/>
            <person name="Trindade dos Santos M."/>
            <person name="Truffi D."/>
            <person name="Tsai S.M."/>
            <person name="White F.F."/>
            <person name="Setubal J.C."/>
            <person name="Kitajima J.P."/>
        </authorList>
    </citation>
    <scope>NUCLEOTIDE SEQUENCE [LARGE SCALE GENOMIC DNA]</scope>
    <source>
        <strain evidence="2">ATCC 33913 / DSM 3586 / NCPPB 528 / LMG 568 / P 25</strain>
    </source>
</reference>
<dbReference type="KEGG" id="xcc:XCC2960"/>
<dbReference type="HOGENOM" id="CLU_2235519_0_0_6"/>